<keyword evidence="2" id="KW-1185">Reference proteome</keyword>
<gene>
    <name evidence="1" type="ORF">KP79_PYT25519</name>
</gene>
<accession>A0A210QV49</accession>
<protein>
    <submittedName>
        <fullName evidence="1">Uncharacterized protein</fullName>
    </submittedName>
</protein>
<dbReference type="OrthoDB" id="2021138at2759"/>
<evidence type="ECO:0000313" key="1">
    <source>
        <dbReference type="EMBL" id="OWF52619.1"/>
    </source>
</evidence>
<sequence length="158" mass="17930">MLCYFPSLKILDLSSNALESLPTDLLNLEALETFNVCGNNDIKSPPLSTCHEGKEAIFRALGIRRTRVDALANWKPYYQGNKTKASELNSLVKLCIDCIIESEIDFLSAEIPPVVKTYLTETKKQESSLLPNLLKCSECERYFSKTFIFENHDCQRKS</sequence>
<reference evidence="1 2" key="1">
    <citation type="journal article" date="2017" name="Nat. Ecol. Evol.">
        <title>Scallop genome provides insights into evolution of bilaterian karyotype and development.</title>
        <authorList>
            <person name="Wang S."/>
            <person name="Zhang J."/>
            <person name="Jiao W."/>
            <person name="Li J."/>
            <person name="Xun X."/>
            <person name="Sun Y."/>
            <person name="Guo X."/>
            <person name="Huan P."/>
            <person name="Dong B."/>
            <person name="Zhang L."/>
            <person name="Hu X."/>
            <person name="Sun X."/>
            <person name="Wang J."/>
            <person name="Zhao C."/>
            <person name="Wang Y."/>
            <person name="Wang D."/>
            <person name="Huang X."/>
            <person name="Wang R."/>
            <person name="Lv J."/>
            <person name="Li Y."/>
            <person name="Zhang Z."/>
            <person name="Liu B."/>
            <person name="Lu W."/>
            <person name="Hui Y."/>
            <person name="Liang J."/>
            <person name="Zhou Z."/>
            <person name="Hou R."/>
            <person name="Li X."/>
            <person name="Liu Y."/>
            <person name="Li H."/>
            <person name="Ning X."/>
            <person name="Lin Y."/>
            <person name="Zhao L."/>
            <person name="Xing Q."/>
            <person name="Dou J."/>
            <person name="Li Y."/>
            <person name="Mao J."/>
            <person name="Guo H."/>
            <person name="Dou H."/>
            <person name="Li T."/>
            <person name="Mu C."/>
            <person name="Jiang W."/>
            <person name="Fu Q."/>
            <person name="Fu X."/>
            <person name="Miao Y."/>
            <person name="Liu J."/>
            <person name="Yu Q."/>
            <person name="Li R."/>
            <person name="Liao H."/>
            <person name="Li X."/>
            <person name="Kong Y."/>
            <person name="Jiang Z."/>
            <person name="Chourrout D."/>
            <person name="Li R."/>
            <person name="Bao Z."/>
        </authorList>
    </citation>
    <scope>NUCLEOTIDE SEQUENCE [LARGE SCALE GENOMIC DNA]</scope>
    <source>
        <strain evidence="1 2">PY_sf001</strain>
    </source>
</reference>
<dbReference type="EMBL" id="NEDP02001728">
    <property type="protein sequence ID" value="OWF52619.1"/>
    <property type="molecule type" value="Genomic_DNA"/>
</dbReference>
<name>A0A210QV49_MIZYE</name>
<dbReference type="PROSITE" id="PS51450">
    <property type="entry name" value="LRR"/>
    <property type="match status" value="1"/>
</dbReference>
<dbReference type="Proteomes" id="UP000242188">
    <property type="component" value="Unassembled WGS sequence"/>
</dbReference>
<dbReference type="InterPro" id="IPR001611">
    <property type="entry name" value="Leu-rich_rpt"/>
</dbReference>
<dbReference type="SUPFAM" id="SSF52075">
    <property type="entry name" value="Outer arm dynein light chain 1"/>
    <property type="match status" value="1"/>
</dbReference>
<proteinExistence type="predicted"/>
<comment type="caution">
    <text evidence="1">The sequence shown here is derived from an EMBL/GenBank/DDBJ whole genome shotgun (WGS) entry which is preliminary data.</text>
</comment>
<dbReference type="Gene3D" id="3.80.10.10">
    <property type="entry name" value="Ribonuclease Inhibitor"/>
    <property type="match status" value="1"/>
</dbReference>
<dbReference type="AlphaFoldDB" id="A0A210QV49"/>
<organism evidence="1 2">
    <name type="scientific">Mizuhopecten yessoensis</name>
    <name type="common">Japanese scallop</name>
    <name type="synonym">Patinopecten yessoensis</name>
    <dbReference type="NCBI Taxonomy" id="6573"/>
    <lineage>
        <taxon>Eukaryota</taxon>
        <taxon>Metazoa</taxon>
        <taxon>Spiralia</taxon>
        <taxon>Lophotrochozoa</taxon>
        <taxon>Mollusca</taxon>
        <taxon>Bivalvia</taxon>
        <taxon>Autobranchia</taxon>
        <taxon>Pteriomorphia</taxon>
        <taxon>Pectinida</taxon>
        <taxon>Pectinoidea</taxon>
        <taxon>Pectinidae</taxon>
        <taxon>Mizuhopecten</taxon>
    </lineage>
</organism>
<evidence type="ECO:0000313" key="2">
    <source>
        <dbReference type="Proteomes" id="UP000242188"/>
    </source>
</evidence>
<dbReference type="InterPro" id="IPR032675">
    <property type="entry name" value="LRR_dom_sf"/>
</dbReference>